<feature type="transmembrane region" description="Helical" evidence="6">
    <location>
        <begin position="45"/>
        <end position="69"/>
    </location>
</feature>
<evidence type="ECO:0000313" key="9">
    <source>
        <dbReference type="Proteomes" id="UP000049127"/>
    </source>
</evidence>
<protein>
    <recommendedName>
        <fullName evidence="6">TVP38/TMEM64 family membrane protein</fullName>
    </recommendedName>
</protein>
<evidence type="ECO:0000256" key="2">
    <source>
        <dbReference type="ARBA" id="ARBA00022475"/>
    </source>
</evidence>
<dbReference type="GO" id="GO:0005886">
    <property type="term" value="C:plasma membrane"/>
    <property type="evidence" value="ECO:0007669"/>
    <property type="project" value="UniProtKB-SubCell"/>
</dbReference>
<evidence type="ECO:0000256" key="4">
    <source>
        <dbReference type="ARBA" id="ARBA00022989"/>
    </source>
</evidence>
<dbReference type="AlphaFoldDB" id="A0A0C7R3R2"/>
<evidence type="ECO:0000259" key="7">
    <source>
        <dbReference type="Pfam" id="PF09335"/>
    </source>
</evidence>
<evidence type="ECO:0000256" key="1">
    <source>
        <dbReference type="ARBA" id="ARBA00004651"/>
    </source>
</evidence>
<dbReference type="Proteomes" id="UP000049127">
    <property type="component" value="Unassembled WGS sequence"/>
</dbReference>
<feature type="transmembrane region" description="Helical" evidence="6">
    <location>
        <begin position="131"/>
        <end position="149"/>
    </location>
</feature>
<feature type="domain" description="VTT" evidence="7">
    <location>
        <begin position="33"/>
        <end position="151"/>
    </location>
</feature>
<sequence length="186" mass="21275">MEQIIYSLQEYKFLVAIVGFVIIIIETFIPALPLVAIVGANAFVLGIWVGFFISWVGSSIGSIALFFLCNKFAESTFIRKISDRYKNIEKFNKWVNKQGFTMIFITYLCPFIPDFLVTITSGISKMKYTNFIPGMVLGKFIMFLVISYIGNDFKDFIKDPVKLASLIVFIIIFWILGNKINKKIND</sequence>
<evidence type="ECO:0000256" key="3">
    <source>
        <dbReference type="ARBA" id="ARBA00022692"/>
    </source>
</evidence>
<feature type="transmembrane region" description="Helical" evidence="6">
    <location>
        <begin position="100"/>
        <end position="119"/>
    </location>
</feature>
<dbReference type="RefSeq" id="WP_055342021.1">
    <property type="nucleotide sequence ID" value="NZ_CDNI01000003.1"/>
</dbReference>
<evidence type="ECO:0000256" key="5">
    <source>
        <dbReference type="ARBA" id="ARBA00023136"/>
    </source>
</evidence>
<name>A0A0C7R3R2_PARSO</name>
<proteinExistence type="inferred from homology"/>
<dbReference type="InterPro" id="IPR015414">
    <property type="entry name" value="TMEM64"/>
</dbReference>
<reference evidence="8 9" key="1">
    <citation type="submission" date="2015-01" db="EMBL/GenBank/DDBJ databases">
        <authorList>
            <person name="Aslett A.Martin."/>
            <person name="De Silva Nishadi"/>
        </authorList>
    </citation>
    <scope>NUCLEOTIDE SEQUENCE [LARGE SCALE GENOMIC DNA]</scope>
    <source>
        <strain evidence="8 9">R28058</strain>
    </source>
</reference>
<dbReference type="Pfam" id="PF09335">
    <property type="entry name" value="VTT_dom"/>
    <property type="match status" value="1"/>
</dbReference>
<keyword evidence="4 6" id="KW-1133">Transmembrane helix</keyword>
<accession>A0A0C7R3R2</accession>
<dbReference type="InterPro" id="IPR032816">
    <property type="entry name" value="VTT_dom"/>
</dbReference>
<keyword evidence="5 6" id="KW-0472">Membrane</keyword>
<feature type="transmembrane region" description="Helical" evidence="6">
    <location>
        <begin position="161"/>
        <end position="177"/>
    </location>
</feature>
<comment type="similarity">
    <text evidence="6">Belongs to the TVP38/TMEM64 family.</text>
</comment>
<keyword evidence="3 6" id="KW-0812">Transmembrane</keyword>
<evidence type="ECO:0000256" key="6">
    <source>
        <dbReference type="RuleBase" id="RU366058"/>
    </source>
</evidence>
<feature type="transmembrane region" description="Helical" evidence="6">
    <location>
        <begin position="12"/>
        <end position="39"/>
    </location>
</feature>
<comment type="subcellular location">
    <subcellularLocation>
        <location evidence="1 6">Cell membrane</location>
        <topology evidence="1 6">Multi-pass membrane protein</topology>
    </subcellularLocation>
</comment>
<keyword evidence="2 6" id="KW-1003">Cell membrane</keyword>
<dbReference type="PANTHER" id="PTHR12677">
    <property type="entry name" value="GOLGI APPARATUS MEMBRANE PROTEIN TVP38-RELATED"/>
    <property type="match status" value="1"/>
</dbReference>
<dbReference type="OrthoDB" id="1651121at2"/>
<organism evidence="8 9">
    <name type="scientific">Paraclostridium sordellii</name>
    <name type="common">Clostridium sordellii</name>
    <dbReference type="NCBI Taxonomy" id="1505"/>
    <lineage>
        <taxon>Bacteria</taxon>
        <taxon>Bacillati</taxon>
        <taxon>Bacillota</taxon>
        <taxon>Clostridia</taxon>
        <taxon>Peptostreptococcales</taxon>
        <taxon>Peptostreptococcaceae</taxon>
        <taxon>Paraclostridium</taxon>
    </lineage>
</organism>
<evidence type="ECO:0000313" key="8">
    <source>
        <dbReference type="EMBL" id="CEQ03858.1"/>
    </source>
</evidence>
<gene>
    <name evidence="8" type="primary">ydjZ_2</name>
    <name evidence="8" type="ORF">R28058_15911</name>
</gene>
<dbReference type="EMBL" id="CEKZ01000003">
    <property type="protein sequence ID" value="CEQ03858.1"/>
    <property type="molecule type" value="Genomic_DNA"/>
</dbReference>
<dbReference type="PANTHER" id="PTHR12677:SF55">
    <property type="entry name" value="UNDECAPRENYL PHOSPHATE TRANSPORTER SAOUHSC_00901-RELATED"/>
    <property type="match status" value="1"/>
</dbReference>